<proteinExistence type="predicted"/>
<name>I0YIZ4_COCSC</name>
<comment type="caution">
    <text evidence="2">The sequence shown here is derived from an EMBL/GenBank/DDBJ whole genome shotgun (WGS) entry which is preliminary data.</text>
</comment>
<gene>
    <name evidence="2" type="ORF">COCSUDRAFT_68313</name>
</gene>
<keyword evidence="3" id="KW-1185">Reference proteome</keyword>
<dbReference type="KEGG" id="csl:COCSUDRAFT_68313"/>
<dbReference type="GeneID" id="17036274"/>
<evidence type="ECO:0008006" key="4">
    <source>
        <dbReference type="Google" id="ProtNLM"/>
    </source>
</evidence>
<reference evidence="2 3" key="1">
    <citation type="journal article" date="2012" name="Genome Biol.">
        <title>The genome of the polar eukaryotic microalga coccomyxa subellipsoidea reveals traits of cold adaptation.</title>
        <authorList>
            <person name="Blanc G."/>
            <person name="Agarkova I."/>
            <person name="Grimwood J."/>
            <person name="Kuo A."/>
            <person name="Brueggeman A."/>
            <person name="Dunigan D."/>
            <person name="Gurnon J."/>
            <person name="Ladunga I."/>
            <person name="Lindquist E."/>
            <person name="Lucas S."/>
            <person name="Pangilinan J."/>
            <person name="Proschold T."/>
            <person name="Salamov A."/>
            <person name="Schmutz J."/>
            <person name="Weeks D."/>
            <person name="Yamada T."/>
            <person name="Claverie J.M."/>
            <person name="Grigoriev I."/>
            <person name="Van Etten J."/>
            <person name="Lomsadze A."/>
            <person name="Borodovsky M."/>
        </authorList>
    </citation>
    <scope>NUCLEOTIDE SEQUENCE [LARGE SCALE GENOMIC DNA]</scope>
    <source>
        <strain evidence="2 3">C-169</strain>
    </source>
</reference>
<evidence type="ECO:0000256" key="1">
    <source>
        <dbReference type="SAM" id="MobiDB-lite"/>
    </source>
</evidence>
<dbReference type="AlphaFoldDB" id="I0YIZ4"/>
<dbReference type="EMBL" id="AGSI01000024">
    <property type="protein sequence ID" value="EIE18363.1"/>
    <property type="molecule type" value="Genomic_DNA"/>
</dbReference>
<evidence type="ECO:0000313" key="2">
    <source>
        <dbReference type="EMBL" id="EIE18363.1"/>
    </source>
</evidence>
<sequence length="296" mass="32499">MLFDGQDRAWVQPVIEGNTAQWPGAQDWSELEPYEEGRAGDLPMDDRTFFGELALHLLEDADRLALSRTLHLAGGQLRLRGAGQRAPKDPLADVEIPGTNGPMQCALSFIGTSPSMEFFATGGELSVEIEPSDAAQGEIGLGSGDRKKGKKRGKKKLPVPDLDAISDPLEHQKQRRLVKNRNTAAASRQMPFVVCIAEFDMLTARTDFLTMDNAGLQQQIAARNVEIAWLQREISGELKRAVQKLVRRRKDVRSKEGEASRDFAARAALGPALVGAVSALIREMGHEISECWMSVL</sequence>
<accession>I0YIZ4</accession>
<feature type="region of interest" description="Disordered" evidence="1">
    <location>
        <begin position="130"/>
        <end position="163"/>
    </location>
</feature>
<evidence type="ECO:0000313" key="3">
    <source>
        <dbReference type="Proteomes" id="UP000007264"/>
    </source>
</evidence>
<organism evidence="2 3">
    <name type="scientific">Coccomyxa subellipsoidea (strain C-169)</name>
    <name type="common">Green microalga</name>
    <dbReference type="NCBI Taxonomy" id="574566"/>
    <lineage>
        <taxon>Eukaryota</taxon>
        <taxon>Viridiplantae</taxon>
        <taxon>Chlorophyta</taxon>
        <taxon>core chlorophytes</taxon>
        <taxon>Trebouxiophyceae</taxon>
        <taxon>Trebouxiophyceae incertae sedis</taxon>
        <taxon>Coccomyxaceae</taxon>
        <taxon>Coccomyxa</taxon>
        <taxon>Coccomyxa subellipsoidea</taxon>
    </lineage>
</organism>
<feature type="compositionally biased region" description="Basic residues" evidence="1">
    <location>
        <begin position="147"/>
        <end position="157"/>
    </location>
</feature>
<dbReference type="STRING" id="574566.I0YIZ4"/>
<dbReference type="OrthoDB" id="520981at2759"/>
<protein>
    <recommendedName>
        <fullName evidence="4">BZIP domain-containing protein</fullName>
    </recommendedName>
</protein>
<dbReference type="RefSeq" id="XP_005642907.1">
    <property type="nucleotide sequence ID" value="XM_005642850.1"/>
</dbReference>
<dbReference type="Proteomes" id="UP000007264">
    <property type="component" value="Unassembled WGS sequence"/>
</dbReference>